<dbReference type="Pfam" id="PF03961">
    <property type="entry name" value="FapA"/>
    <property type="match status" value="1"/>
</dbReference>
<dbReference type="RefSeq" id="WP_167695295.1">
    <property type="nucleotide sequence ID" value="NZ_CP118181.1"/>
</dbReference>
<dbReference type="AlphaFoldDB" id="A0A968GHM6"/>
<keyword evidence="1" id="KW-0175">Coiled coil</keyword>
<evidence type="ECO:0000313" key="4">
    <source>
        <dbReference type="Proteomes" id="UP000778951"/>
    </source>
</evidence>
<evidence type="ECO:0000259" key="2">
    <source>
        <dbReference type="SMART" id="SM01245"/>
    </source>
</evidence>
<sequence length="674" mass="73894">MKNLDEFRRIMKHAWQEEKANRSIVLVGKSLEEILAQASIELSLPLHKLDYEVQIRGSKGFLFGTFGKRSWRVMVYPARKHMVTKQGVMQKAGLDDHHALDLAQEEQRDGLFGFLLNKNGEVMLKVVASVGDGKDVEVDDILKKASQMRSIPHLDEAAVRRTVMESSGVWVKVAEYAHNASADSSFTVLMSDDEMKATITLSTPGVGGATVTYEEMKNALHQAGVFAGIQEDALNELEMNPVYRTAMVVAMGVPARAGEDTRIQCLHETDLSEKSIQVDSKGSIDFKRMTSIHSVAAGDVVARVLQPTDGIPGMTVRGSMIAAKNGEKKAINLGANVRISDDETEVIATNNGQLIIKEDIVSVENIYTVEGDLKSHIDFLGTVVINGNIEDGYEVKAKGDITVTGSVGRSQLTAEGNIIVGNGINGNKYGDGASGDAVSFVKAGKSLWASFIQNCYVEANQMVVVSDGILNSNVLSLGKVLCKGKRAAIVGGRVRALDEINAVVFGSNSGTTTVLEVGVNPKLKDNLSDLETRNEKHHDALVDLRRIIDNWSEASRTRPLPPEKKSKFDEMIAQADEINREIQENKEQMKAIKEQLNARHDDAKIAASLKIHGGVEIIIGDYEYQVTSEYNKGQTFYLEQDQIKIKGYEAITDDITPDVEEKKKRYSKNKVSLS</sequence>
<reference evidence="3" key="1">
    <citation type="submission" date="2020-03" db="EMBL/GenBank/DDBJ databases">
        <title>Spirochaetal bacteria isolated from arthropods constitute a novel genus Entomospira genus novum within the order Spirochaetales.</title>
        <authorList>
            <person name="Grana-Miraglia L."/>
            <person name="Sikutova S."/>
            <person name="Fingerle V."/>
            <person name="Sing A."/>
            <person name="Castillo-Ramirez S."/>
            <person name="Margos G."/>
            <person name="Rudolf I."/>
        </authorList>
    </citation>
    <scope>NUCLEOTIDE SEQUENCE</scope>
    <source>
        <strain evidence="3">BR149</strain>
    </source>
</reference>
<gene>
    <name evidence="3" type="ORF">HCT48_03085</name>
</gene>
<dbReference type="PANTHER" id="PTHR38032">
    <property type="entry name" value="POLYMERASE-RELATED"/>
    <property type="match status" value="1"/>
</dbReference>
<evidence type="ECO:0000313" key="3">
    <source>
        <dbReference type="EMBL" id="NIZ69197.1"/>
    </source>
</evidence>
<dbReference type="SMART" id="SM01245">
    <property type="entry name" value="Jag_N"/>
    <property type="match status" value="1"/>
</dbReference>
<dbReference type="Pfam" id="PF20250">
    <property type="entry name" value="FapA_N"/>
    <property type="match status" value="1"/>
</dbReference>
<keyword evidence="4" id="KW-1185">Reference proteome</keyword>
<comment type="caution">
    <text evidence="3">The sequence shown here is derived from an EMBL/GenBank/DDBJ whole genome shotgun (WGS) entry which is preliminary data.</text>
</comment>
<name>A0A968GHM6_9SPIO</name>
<accession>A0A968GHM6</accession>
<dbReference type="InterPro" id="IPR005646">
    <property type="entry name" value="FapA"/>
</dbReference>
<feature type="domain" description="RNA-binding protein KhpB N-terminal" evidence="2">
    <location>
        <begin position="25"/>
        <end position="78"/>
    </location>
</feature>
<dbReference type="InterPro" id="IPR046866">
    <property type="entry name" value="FapA_N"/>
</dbReference>
<evidence type="ECO:0000256" key="1">
    <source>
        <dbReference type="SAM" id="Coils"/>
    </source>
</evidence>
<protein>
    <submittedName>
        <fullName evidence="3">FapA family protein</fullName>
    </submittedName>
</protein>
<organism evidence="3 4">
    <name type="scientific">Entomospira culicis</name>
    <dbReference type="NCBI Taxonomy" id="2719989"/>
    <lineage>
        <taxon>Bacteria</taxon>
        <taxon>Pseudomonadati</taxon>
        <taxon>Spirochaetota</taxon>
        <taxon>Spirochaetia</taxon>
        <taxon>Spirochaetales</taxon>
        <taxon>Spirochaetaceae</taxon>
        <taxon>Entomospira</taxon>
    </lineage>
</organism>
<dbReference type="InterPro" id="IPR032782">
    <property type="entry name" value="KhpB_N"/>
</dbReference>
<proteinExistence type="predicted"/>
<feature type="coiled-coil region" evidence="1">
    <location>
        <begin position="568"/>
        <end position="606"/>
    </location>
</feature>
<dbReference type="Pfam" id="PF14804">
    <property type="entry name" value="Jag_N"/>
    <property type="match status" value="1"/>
</dbReference>
<dbReference type="InterPro" id="IPR046865">
    <property type="entry name" value="FapA_b_solenoid"/>
</dbReference>
<dbReference type="EMBL" id="JAATLM010000001">
    <property type="protein sequence ID" value="NIZ69197.1"/>
    <property type="molecule type" value="Genomic_DNA"/>
</dbReference>
<dbReference type="Gene3D" id="3.30.30.80">
    <property type="entry name" value="probable RNA-binding protein from clostridium symbiosum atcc 14940"/>
    <property type="match status" value="1"/>
</dbReference>
<dbReference type="InterPro" id="IPR038247">
    <property type="entry name" value="Jag_N_dom_sf"/>
</dbReference>
<dbReference type="Proteomes" id="UP000778951">
    <property type="component" value="Unassembled WGS sequence"/>
</dbReference>
<dbReference type="PANTHER" id="PTHR38032:SF1">
    <property type="entry name" value="RNA-BINDING PROTEIN KHPB N-TERMINAL DOMAIN-CONTAINING PROTEIN"/>
    <property type="match status" value="1"/>
</dbReference>